<protein>
    <submittedName>
        <fullName evidence="14">Spermatogenesis-associated protein 9</fullName>
    </submittedName>
</protein>
<dbReference type="UniPathway" id="UPA00659"/>
<dbReference type="GeneID" id="102381122"/>
<dbReference type="Gene3D" id="3.30.559.10">
    <property type="entry name" value="Chloramphenicol acetyltransferase-like domain"/>
    <property type="match status" value="1"/>
</dbReference>
<dbReference type="Proteomes" id="UP000189705">
    <property type="component" value="Unplaced"/>
</dbReference>
<evidence type="ECO:0000313" key="13">
    <source>
        <dbReference type="Proteomes" id="UP000189705"/>
    </source>
</evidence>
<dbReference type="Gene3D" id="3.30.559.70">
    <property type="entry name" value="Choline/Carnitine o-acyltransferase, domain 2"/>
    <property type="match status" value="1"/>
</dbReference>
<dbReference type="GO" id="GO:0005739">
    <property type="term" value="C:mitochondrion"/>
    <property type="evidence" value="ECO:0007669"/>
    <property type="project" value="TreeGrafter"/>
</dbReference>
<dbReference type="AlphaFoldDB" id="A0A1U7RGR5"/>
<feature type="domain" description="Choline/carnitine acyltransferase" evidence="12">
    <location>
        <begin position="10"/>
        <end position="523"/>
    </location>
</feature>
<keyword evidence="5" id="KW-0276">Fatty acid metabolism</keyword>
<feature type="active site" description="Proton acceptor" evidence="9">
    <location>
        <position position="330"/>
    </location>
</feature>
<keyword evidence="6" id="KW-0443">Lipid metabolism</keyword>
<dbReference type="OrthoDB" id="240216at2759"/>
<dbReference type="InterPro" id="IPR042231">
    <property type="entry name" value="Cho/carn_acyl_trans_2"/>
</dbReference>
<evidence type="ECO:0000256" key="6">
    <source>
        <dbReference type="ARBA" id="ARBA00023098"/>
    </source>
</evidence>
<gene>
    <name evidence="14" type="primary">SPATA9</name>
</gene>
<evidence type="ECO:0000256" key="4">
    <source>
        <dbReference type="ARBA" id="ARBA00022679"/>
    </source>
</evidence>
<dbReference type="CTD" id="83890"/>
<dbReference type="InParanoid" id="A0A1U7RGR5"/>
<evidence type="ECO:0000256" key="11">
    <source>
        <dbReference type="SAM" id="Phobius"/>
    </source>
</evidence>
<evidence type="ECO:0000313" key="14">
    <source>
        <dbReference type="RefSeq" id="XP_006019774.2"/>
    </source>
</evidence>
<dbReference type="STRING" id="38654.A0A1U7RGR5"/>
<dbReference type="KEGG" id="asn:102381122"/>
<dbReference type="InterPro" id="IPR039551">
    <property type="entry name" value="Cho/carn_acyl_trans"/>
</dbReference>
<reference evidence="14" key="1">
    <citation type="submission" date="2025-08" db="UniProtKB">
        <authorList>
            <consortium name="RefSeq"/>
        </authorList>
    </citation>
    <scope>IDENTIFICATION</scope>
</reference>
<accession>A0A1U7RGR5</accession>
<keyword evidence="11" id="KW-0472">Membrane</keyword>
<evidence type="ECO:0000259" key="12">
    <source>
        <dbReference type="Pfam" id="PF00755"/>
    </source>
</evidence>
<evidence type="ECO:0000256" key="7">
    <source>
        <dbReference type="ARBA" id="ARBA00023315"/>
    </source>
</evidence>
<keyword evidence="11" id="KW-0812">Transmembrane</keyword>
<dbReference type="SUPFAM" id="SSF52777">
    <property type="entry name" value="CoA-dependent acyltransferases"/>
    <property type="match status" value="2"/>
</dbReference>
<evidence type="ECO:0000256" key="8">
    <source>
        <dbReference type="ARBA" id="ARBA00048999"/>
    </source>
</evidence>
<dbReference type="PROSITE" id="PS00439">
    <property type="entry name" value="ACYLTRANSF_C_1"/>
    <property type="match status" value="1"/>
</dbReference>
<evidence type="ECO:0000256" key="1">
    <source>
        <dbReference type="ARBA" id="ARBA00005005"/>
    </source>
</evidence>
<dbReference type="Pfam" id="PF00755">
    <property type="entry name" value="Carn_acyltransf"/>
    <property type="match status" value="1"/>
</dbReference>
<sequence>MHFQPSLPRLPVPRLEDSVRRYLAAQKPLLDDKQYRNTERIAKEFQKGIGKQLHQDLVDLDKKNKYTSYISGPWFDMYLSAREPVVLNFNPFICLTPDPKEAYNKQLLRATNLVVSSIKFLNSLRSNCLRPDIYYVNPKWSKSRPFKHFIRFLPSSVAWYGALLVNAYPLDMSQYKCLFNSSRIPKLNKDELFTNECARHLLVMRNGHFYIFDVLDHLGNILHPSEIKAHLLYILQDADHLPESSLCYLTTEDRNTWAKVRQQLIEVGNEENLMKIDSAVFCLCLDNSSPKDDDELSHCMLHGNGFNRWFDKSFSLIVTSDGTAGINFEHSWGDGVAVLRFANEVHRNSTRHPAVVPQSALSAVKCERLEFKLNDSVKSAINTARMKFDKTKQKMFVRQFRFQKFGKEFIVKQKLSPDAVFQLACQITAYRQYGKMVSCYEACSTAAFKHGRTETIRPTSVLSQQCSRAFVEERSKRAVAELRDLIDKCSKYHRRLQLEAALGKGFDRHLFALKHLAASKEILISRIAVDIIDDIKDELPNIVKWKPLNQNDSTVQGSMSVVASVLSSSHAVRVISVLSRVSAASKSVAKFLQPQLVRKFAQLDLLSGHLLQNPHTPLYTIQTTRCSLCDVICYPAKTVITSLMFAFYATLIYMALFINTVLSKIKEIIQGKSSRENTKDSVDKKDLSLKYEDAARCTVPSPVKHVVSEFPVENSISSSIHILHSALDQEKSTVVLHEN</sequence>
<evidence type="ECO:0000256" key="10">
    <source>
        <dbReference type="RuleBase" id="RU003801"/>
    </source>
</evidence>
<dbReference type="InterPro" id="IPR023213">
    <property type="entry name" value="CAT-like_dom_sf"/>
</dbReference>
<comment type="catalytic activity">
    <reaction evidence="8">
        <text>4,8-dimethylnonanoyl-CoA + (R)-carnitine = O-4,8-dimethylnonanoyl-(R)-carnitine + CoA</text>
        <dbReference type="Rhea" id="RHEA:44860"/>
        <dbReference type="ChEBI" id="CHEBI:16347"/>
        <dbReference type="ChEBI" id="CHEBI:57287"/>
        <dbReference type="ChEBI" id="CHEBI:77061"/>
        <dbReference type="ChEBI" id="CHEBI:84654"/>
    </reaction>
</comment>
<keyword evidence="4 10" id="KW-0808">Transferase</keyword>
<dbReference type="PROSITE" id="PS00440">
    <property type="entry name" value="ACYLTRANSF_C_2"/>
    <property type="match status" value="1"/>
</dbReference>
<keyword evidence="13" id="KW-1185">Reference proteome</keyword>
<keyword evidence="3" id="KW-0813">Transport</keyword>
<dbReference type="GO" id="GO:0004095">
    <property type="term" value="F:carnitine O-palmitoyltransferase activity"/>
    <property type="evidence" value="ECO:0007669"/>
    <property type="project" value="TreeGrafter"/>
</dbReference>
<dbReference type="FunFam" id="1.10.275.20:FF:000001">
    <property type="entry name" value="carnitine O-palmitoyltransferase 2, mitochondrial"/>
    <property type="match status" value="1"/>
</dbReference>
<comment type="similarity">
    <text evidence="2 10">Belongs to the carnitine/choline acetyltransferase family.</text>
</comment>
<evidence type="ECO:0000256" key="3">
    <source>
        <dbReference type="ARBA" id="ARBA00022448"/>
    </source>
</evidence>
<feature type="transmembrane region" description="Helical" evidence="11">
    <location>
        <begin position="639"/>
        <end position="662"/>
    </location>
</feature>
<dbReference type="RefSeq" id="XP_006019774.2">
    <property type="nucleotide sequence ID" value="XM_006019712.3"/>
</dbReference>
<proteinExistence type="inferred from homology"/>
<organism evidence="13 14">
    <name type="scientific">Alligator sinensis</name>
    <name type="common">Chinese alligator</name>
    <dbReference type="NCBI Taxonomy" id="38654"/>
    <lineage>
        <taxon>Eukaryota</taxon>
        <taxon>Metazoa</taxon>
        <taxon>Chordata</taxon>
        <taxon>Craniata</taxon>
        <taxon>Vertebrata</taxon>
        <taxon>Euteleostomi</taxon>
        <taxon>Archelosauria</taxon>
        <taxon>Archosauria</taxon>
        <taxon>Crocodylia</taxon>
        <taxon>Alligatoridae</taxon>
        <taxon>Alligatorinae</taxon>
        <taxon>Alligator</taxon>
    </lineage>
</organism>
<dbReference type="InterPro" id="IPR042572">
    <property type="entry name" value="Carn_acyl_trans_N"/>
</dbReference>
<dbReference type="Pfam" id="PF15824">
    <property type="entry name" value="SPATA9"/>
    <property type="match status" value="1"/>
</dbReference>
<dbReference type="eggNOG" id="KOG3719">
    <property type="taxonomic scope" value="Eukaryota"/>
</dbReference>
<keyword evidence="7 10" id="KW-0012">Acyltransferase</keyword>
<dbReference type="Gene3D" id="1.10.275.20">
    <property type="entry name" value="Choline/Carnitine o-acyltransferase"/>
    <property type="match status" value="1"/>
</dbReference>
<keyword evidence="11" id="KW-1133">Transmembrane helix</keyword>
<comment type="pathway">
    <text evidence="1">Lipid metabolism; fatty acid beta-oxidation.</text>
</comment>
<dbReference type="InterPro" id="IPR031659">
    <property type="entry name" value="SPATA9"/>
</dbReference>
<dbReference type="GO" id="GO:0006635">
    <property type="term" value="P:fatty acid beta-oxidation"/>
    <property type="evidence" value="ECO:0007669"/>
    <property type="project" value="UniProtKB-UniPathway"/>
</dbReference>
<evidence type="ECO:0000256" key="9">
    <source>
        <dbReference type="PIRSR" id="PIRSR600542-1"/>
    </source>
</evidence>
<dbReference type="PANTHER" id="PTHR22589:SF53">
    <property type="entry name" value="CHOLINE_CARNITINE ACYLTRANSFERASE DOMAIN-CONTAINING PROTEIN"/>
    <property type="match status" value="1"/>
</dbReference>
<name>A0A1U7RGR5_ALLSI</name>
<evidence type="ECO:0000256" key="2">
    <source>
        <dbReference type="ARBA" id="ARBA00005232"/>
    </source>
</evidence>
<dbReference type="InterPro" id="IPR000542">
    <property type="entry name" value="Carn_acyl_trans"/>
</dbReference>
<evidence type="ECO:0000256" key="5">
    <source>
        <dbReference type="ARBA" id="ARBA00022832"/>
    </source>
</evidence>
<dbReference type="PANTHER" id="PTHR22589">
    <property type="entry name" value="CARNITINE O-ACYLTRANSFERASE"/>
    <property type="match status" value="1"/>
</dbReference>